<feature type="domain" description="Histidine kinase" evidence="9">
    <location>
        <begin position="399"/>
        <end position="594"/>
    </location>
</feature>
<keyword evidence="6" id="KW-0902">Two-component regulatory system</keyword>
<gene>
    <name evidence="10" type="ORF">CK500_01960</name>
</gene>
<evidence type="ECO:0000313" key="10">
    <source>
        <dbReference type="EMBL" id="PAU85459.1"/>
    </source>
</evidence>
<evidence type="ECO:0000259" key="9">
    <source>
        <dbReference type="PROSITE" id="PS50109"/>
    </source>
</evidence>
<evidence type="ECO:0000256" key="5">
    <source>
        <dbReference type="ARBA" id="ARBA00022777"/>
    </source>
</evidence>
<dbReference type="EC" id="2.7.13.3" evidence="2"/>
<dbReference type="Proteomes" id="UP000218083">
    <property type="component" value="Unassembled WGS sequence"/>
</dbReference>
<dbReference type="InterPro" id="IPR003594">
    <property type="entry name" value="HATPase_dom"/>
</dbReference>
<keyword evidence="3" id="KW-0597">Phosphoprotein</keyword>
<dbReference type="InterPro" id="IPR036890">
    <property type="entry name" value="HATPase_C_sf"/>
</dbReference>
<evidence type="ECO:0000256" key="1">
    <source>
        <dbReference type="ARBA" id="ARBA00000085"/>
    </source>
</evidence>
<dbReference type="EMBL" id="NSKC01000001">
    <property type="protein sequence ID" value="PAU85459.1"/>
    <property type="molecule type" value="Genomic_DNA"/>
</dbReference>
<dbReference type="GO" id="GO:0000155">
    <property type="term" value="F:phosphorelay sensor kinase activity"/>
    <property type="evidence" value="ECO:0007669"/>
    <property type="project" value="InterPro"/>
</dbReference>
<keyword evidence="8" id="KW-1133">Transmembrane helix</keyword>
<dbReference type="SMART" id="SM00388">
    <property type="entry name" value="HisKA"/>
    <property type="match status" value="1"/>
</dbReference>
<dbReference type="Gene3D" id="1.10.287.130">
    <property type="match status" value="1"/>
</dbReference>
<dbReference type="PANTHER" id="PTHR43711:SF1">
    <property type="entry name" value="HISTIDINE KINASE 1"/>
    <property type="match status" value="1"/>
</dbReference>
<keyword evidence="5" id="KW-0418">Kinase</keyword>
<evidence type="ECO:0000256" key="2">
    <source>
        <dbReference type="ARBA" id="ARBA00012438"/>
    </source>
</evidence>
<dbReference type="SMART" id="SM00387">
    <property type="entry name" value="HATPase_c"/>
    <property type="match status" value="1"/>
</dbReference>
<comment type="catalytic activity">
    <reaction evidence="1">
        <text>ATP + protein L-histidine = ADP + protein N-phospho-L-histidine.</text>
        <dbReference type="EC" id="2.7.13.3"/>
    </reaction>
</comment>
<feature type="region of interest" description="Disordered" evidence="7">
    <location>
        <begin position="583"/>
        <end position="623"/>
    </location>
</feature>
<evidence type="ECO:0000313" key="11">
    <source>
        <dbReference type="Proteomes" id="UP000218083"/>
    </source>
</evidence>
<evidence type="ECO:0000256" key="4">
    <source>
        <dbReference type="ARBA" id="ARBA00022679"/>
    </source>
</evidence>
<dbReference type="InterPro" id="IPR005467">
    <property type="entry name" value="His_kinase_dom"/>
</dbReference>
<dbReference type="InterPro" id="IPR050736">
    <property type="entry name" value="Sensor_HK_Regulatory"/>
</dbReference>
<dbReference type="CDD" id="cd00075">
    <property type="entry name" value="HATPase"/>
    <property type="match status" value="1"/>
</dbReference>
<feature type="compositionally biased region" description="Gly residues" evidence="7">
    <location>
        <begin position="327"/>
        <end position="336"/>
    </location>
</feature>
<dbReference type="PROSITE" id="PS50109">
    <property type="entry name" value="HIS_KIN"/>
    <property type="match status" value="1"/>
</dbReference>
<organism evidence="10 11">
    <name type="scientific">Halorubrum salipaludis</name>
    <dbReference type="NCBI Taxonomy" id="2032630"/>
    <lineage>
        <taxon>Archaea</taxon>
        <taxon>Methanobacteriati</taxon>
        <taxon>Methanobacteriota</taxon>
        <taxon>Stenosarchaea group</taxon>
        <taxon>Halobacteria</taxon>
        <taxon>Halobacteriales</taxon>
        <taxon>Haloferacaceae</taxon>
        <taxon>Halorubrum</taxon>
    </lineage>
</organism>
<feature type="transmembrane region" description="Helical" evidence="8">
    <location>
        <begin position="194"/>
        <end position="214"/>
    </location>
</feature>
<dbReference type="Pfam" id="PF16927">
    <property type="entry name" value="HisKA_7TM"/>
    <property type="match status" value="1"/>
</dbReference>
<feature type="region of interest" description="Disordered" evidence="7">
    <location>
        <begin position="541"/>
        <end position="562"/>
    </location>
</feature>
<feature type="compositionally biased region" description="Basic and acidic residues" evidence="7">
    <location>
        <begin position="613"/>
        <end position="623"/>
    </location>
</feature>
<proteinExistence type="predicted"/>
<feature type="compositionally biased region" description="Acidic residues" evidence="7">
    <location>
        <begin position="541"/>
        <end position="554"/>
    </location>
</feature>
<dbReference type="InterPro" id="IPR031621">
    <property type="entry name" value="HisKA_7TM"/>
</dbReference>
<keyword evidence="8" id="KW-0812">Transmembrane</keyword>
<reference evidence="10 11" key="1">
    <citation type="submission" date="2017-08" db="EMBL/GenBank/DDBJ databases">
        <title>The strain WRN001 was isolated from Binhai saline alkaline soil, Tianjin, China.</title>
        <authorList>
            <person name="Liu D."/>
            <person name="Zhang G."/>
        </authorList>
    </citation>
    <scope>NUCLEOTIDE SEQUENCE [LARGE SCALE GENOMIC DNA]</scope>
    <source>
        <strain evidence="10 11">WN019</strain>
    </source>
</reference>
<dbReference type="InterPro" id="IPR036097">
    <property type="entry name" value="HisK_dim/P_sf"/>
</dbReference>
<evidence type="ECO:0000256" key="8">
    <source>
        <dbReference type="SAM" id="Phobius"/>
    </source>
</evidence>
<feature type="transmembrane region" description="Helical" evidence="8">
    <location>
        <begin position="20"/>
        <end position="40"/>
    </location>
</feature>
<feature type="transmembrane region" description="Helical" evidence="8">
    <location>
        <begin position="83"/>
        <end position="106"/>
    </location>
</feature>
<keyword evidence="11" id="KW-1185">Reference proteome</keyword>
<feature type="transmembrane region" description="Helical" evidence="8">
    <location>
        <begin position="52"/>
        <end position="71"/>
    </location>
</feature>
<dbReference type="Pfam" id="PF02518">
    <property type="entry name" value="HATPase_c"/>
    <property type="match status" value="1"/>
</dbReference>
<keyword evidence="4" id="KW-0808">Transferase</keyword>
<dbReference type="Gene3D" id="3.30.565.10">
    <property type="entry name" value="Histidine kinase-like ATPase, C-terminal domain"/>
    <property type="match status" value="1"/>
</dbReference>
<dbReference type="AlphaFoldDB" id="A0A2A2FLJ0"/>
<dbReference type="Pfam" id="PF00512">
    <property type="entry name" value="HisKA"/>
    <property type="match status" value="1"/>
</dbReference>
<dbReference type="InterPro" id="IPR003661">
    <property type="entry name" value="HisK_dim/P_dom"/>
</dbReference>
<dbReference type="InterPro" id="IPR004358">
    <property type="entry name" value="Sig_transdc_His_kin-like_C"/>
</dbReference>
<feature type="region of interest" description="Disordered" evidence="7">
    <location>
        <begin position="315"/>
        <end position="343"/>
    </location>
</feature>
<comment type="caution">
    <text evidence="10">The sequence shown here is derived from an EMBL/GenBank/DDBJ whole genome shotgun (WGS) entry which is preliminary data.</text>
</comment>
<sequence length="623" mass="65209">MYERSAGRGKCSEVSWQATVLATPMLFAAVVAFALAGYAAATFRGGRRDPTVALLFWIAFAAAGWTGLSALKLLHVDPATKLLFYRALHVPAAVLPALMFLFIAAYTDRTRWLSLRAVAGVLFVPAVFVALVVTDPGGAVVAGVRVIEGDPVVLRVEDGPGFALFMLYSLGFVLAGLGTAVWEVRRVGRPYYPQVALISVALLAPLVAAAGTAAEVPPFVDDRMNLVPTAGAVSTVAIAALLGRYRLFDLPPLAYVTAMKYSPDPLLVLDDDGAIVHANERGGAFLDRLGASPGSDVRLSALLDGFSLDDAARIETQSGDDSTDAGESGGRNGTGGSCDPLAVPGPAGEPAYYRPFVEPLVRGGRRAGWVVVLRDETVQERRRRELERQNERMEAFSATVSHDLRNPLGVAQGYLELAETGDGPPDALEKVRAAHDRMETIITQLLLLAREGRPIGDLQSVDLGALARTAWSHVETGDATLTVTVEGAIRADPGTLQHVFENLFRNAIEHGGDEVSAVAVSPIDGGFAVSDDGVGVDVSEAEALDGDGDGSDGDESGRDGTGIGLTIVRTVVEAHGWAFRMTNGPDGGARAEITGVEAVGGGADAGDETGSDGSEKSAAGDRR</sequence>
<feature type="transmembrane region" description="Helical" evidence="8">
    <location>
        <begin position="162"/>
        <end position="182"/>
    </location>
</feature>
<feature type="transmembrane region" description="Helical" evidence="8">
    <location>
        <begin position="113"/>
        <end position="133"/>
    </location>
</feature>
<protein>
    <recommendedName>
        <fullName evidence="2">histidine kinase</fullName>
        <ecNumber evidence="2">2.7.13.3</ecNumber>
    </recommendedName>
</protein>
<dbReference type="PRINTS" id="PR00344">
    <property type="entry name" value="BCTRLSENSOR"/>
</dbReference>
<accession>A0A2A2FLJ0</accession>
<keyword evidence="8" id="KW-0472">Membrane</keyword>
<dbReference type="SUPFAM" id="SSF55874">
    <property type="entry name" value="ATPase domain of HSP90 chaperone/DNA topoisomerase II/histidine kinase"/>
    <property type="match status" value="1"/>
</dbReference>
<name>A0A2A2FLJ0_9EURY</name>
<evidence type="ECO:0000256" key="6">
    <source>
        <dbReference type="ARBA" id="ARBA00023012"/>
    </source>
</evidence>
<dbReference type="SUPFAM" id="SSF47384">
    <property type="entry name" value="Homodimeric domain of signal transducing histidine kinase"/>
    <property type="match status" value="1"/>
</dbReference>
<evidence type="ECO:0000256" key="3">
    <source>
        <dbReference type="ARBA" id="ARBA00022553"/>
    </source>
</evidence>
<evidence type="ECO:0000256" key="7">
    <source>
        <dbReference type="SAM" id="MobiDB-lite"/>
    </source>
</evidence>
<dbReference type="PANTHER" id="PTHR43711">
    <property type="entry name" value="TWO-COMPONENT HISTIDINE KINASE"/>
    <property type="match status" value="1"/>
</dbReference>
<dbReference type="CDD" id="cd00082">
    <property type="entry name" value="HisKA"/>
    <property type="match status" value="1"/>
</dbReference>